<dbReference type="InterPro" id="IPR051549">
    <property type="entry name" value="PEP_Utilizing_Enz"/>
</dbReference>
<accession>A0A5C6M514</accession>
<dbReference type="Gene3D" id="3.30.470.20">
    <property type="entry name" value="ATP-grasp fold, B domain"/>
    <property type="match status" value="2"/>
</dbReference>
<gene>
    <name evidence="1" type="ORF">E3A20_11850</name>
</gene>
<keyword evidence="2" id="KW-1185">Reference proteome</keyword>
<proteinExistence type="predicted"/>
<dbReference type="GO" id="GO:0016301">
    <property type="term" value="F:kinase activity"/>
    <property type="evidence" value="ECO:0007669"/>
    <property type="project" value="InterPro"/>
</dbReference>
<dbReference type="Proteomes" id="UP000321083">
    <property type="component" value="Unassembled WGS sequence"/>
</dbReference>
<dbReference type="SUPFAM" id="SSF56059">
    <property type="entry name" value="Glutathione synthetase ATP-binding domain-like"/>
    <property type="match status" value="1"/>
</dbReference>
<dbReference type="PANTHER" id="PTHR43615">
    <property type="entry name" value="PHOSPHOENOLPYRUVATE SYNTHASE-RELATED"/>
    <property type="match status" value="1"/>
</dbReference>
<evidence type="ECO:0000313" key="2">
    <source>
        <dbReference type="Proteomes" id="UP000321083"/>
    </source>
</evidence>
<evidence type="ECO:0000313" key="1">
    <source>
        <dbReference type="EMBL" id="TWW09688.1"/>
    </source>
</evidence>
<protein>
    <submittedName>
        <fullName evidence="1">Uncharacterized protein</fullName>
    </submittedName>
</protein>
<reference evidence="1 2" key="2">
    <citation type="submission" date="2019-08" db="EMBL/GenBank/DDBJ databases">
        <authorList>
            <person name="Henke P."/>
        </authorList>
    </citation>
    <scope>NUCLEOTIDE SEQUENCE [LARGE SCALE GENOMIC DNA]</scope>
    <source>
        <strain evidence="1">Phe10_nw2017</strain>
    </source>
</reference>
<comment type="caution">
    <text evidence="1">The sequence shown here is derived from an EMBL/GenBank/DDBJ whole genome shotgun (WGS) entry which is preliminary data.</text>
</comment>
<sequence>MGVIVQEEVSSDMGGVLVTTNPTNPQGDFRNVYVNAVAGSAVDVVSGKSTPYQYLYNTVEGGGRTIAIGGREDLKKCQKDTLQRLAFAGRLLQSHFSQDYSFSTPADIEWAAANDKIYILQLRPYSV</sequence>
<dbReference type="GO" id="GO:0005524">
    <property type="term" value="F:ATP binding"/>
    <property type="evidence" value="ECO:0007669"/>
    <property type="project" value="InterPro"/>
</dbReference>
<dbReference type="PANTHER" id="PTHR43615:SF1">
    <property type="entry name" value="PPDK_N DOMAIN-CONTAINING PROTEIN"/>
    <property type="match status" value="1"/>
</dbReference>
<organism evidence="1 2">
    <name type="scientific">Planctomyces bekefii</name>
    <dbReference type="NCBI Taxonomy" id="1653850"/>
    <lineage>
        <taxon>Bacteria</taxon>
        <taxon>Pseudomonadati</taxon>
        <taxon>Planctomycetota</taxon>
        <taxon>Planctomycetia</taxon>
        <taxon>Planctomycetales</taxon>
        <taxon>Planctomycetaceae</taxon>
        <taxon>Planctomyces</taxon>
    </lineage>
</organism>
<dbReference type="AlphaFoldDB" id="A0A5C6M514"/>
<dbReference type="EMBL" id="SRHE01000204">
    <property type="protein sequence ID" value="TWW09688.1"/>
    <property type="molecule type" value="Genomic_DNA"/>
</dbReference>
<reference evidence="1 2" key="1">
    <citation type="submission" date="2019-08" db="EMBL/GenBank/DDBJ databases">
        <title>100 year-old enigma solved: identification of Planctomyces bekefii, the type genus and species of the phylum Planctomycetes.</title>
        <authorList>
            <person name="Svetlana D.N."/>
            <person name="Overmann J."/>
        </authorList>
    </citation>
    <scope>NUCLEOTIDE SEQUENCE [LARGE SCALE GENOMIC DNA]</scope>
    <source>
        <strain evidence="1">Phe10_nw2017</strain>
    </source>
</reference>
<name>A0A5C6M514_9PLAN</name>